<reference evidence="11 12" key="1">
    <citation type="submission" date="2018-10" db="EMBL/GenBank/DDBJ databases">
        <title>Phylogenomics of Brevibacillus.</title>
        <authorList>
            <person name="Dunlap C."/>
        </authorList>
    </citation>
    <scope>NUCLEOTIDE SEQUENCE [LARGE SCALE GENOMIC DNA]</scope>
    <source>
        <strain evidence="11 12">JCM 15085</strain>
    </source>
</reference>
<feature type="active site" description="Charge relay system" evidence="7">
    <location>
        <position position="177"/>
    </location>
</feature>
<feature type="domain" description="Fervidolysin-like N-terminal prodomain" evidence="10">
    <location>
        <begin position="29"/>
        <end position="99"/>
    </location>
</feature>
<dbReference type="SUPFAM" id="SSF52743">
    <property type="entry name" value="Subtilisin-like"/>
    <property type="match status" value="1"/>
</dbReference>
<dbReference type="EMBL" id="RHHT01000023">
    <property type="protein sequence ID" value="RNB78606.1"/>
    <property type="molecule type" value="Genomic_DNA"/>
</dbReference>
<evidence type="ECO:0000256" key="2">
    <source>
        <dbReference type="ARBA" id="ARBA00011073"/>
    </source>
</evidence>
<proteinExistence type="inferred from homology"/>
<dbReference type="InterPro" id="IPR022398">
    <property type="entry name" value="Peptidase_S8_His-AS"/>
</dbReference>
<name>A0A3M8CS39_9BACL</name>
<dbReference type="PROSITE" id="PS51892">
    <property type="entry name" value="SUBTILASE"/>
    <property type="match status" value="1"/>
</dbReference>
<evidence type="ECO:0000259" key="10">
    <source>
        <dbReference type="Pfam" id="PF22148"/>
    </source>
</evidence>
<comment type="similarity">
    <text evidence="2 7 8">Belongs to the peptidase S8 family.</text>
</comment>
<dbReference type="InterPro" id="IPR000209">
    <property type="entry name" value="Peptidase_S8/S53_dom"/>
</dbReference>
<dbReference type="GO" id="GO:0006508">
    <property type="term" value="P:proteolysis"/>
    <property type="evidence" value="ECO:0007669"/>
    <property type="project" value="UniProtKB-KW"/>
</dbReference>
<dbReference type="InterPro" id="IPR051048">
    <property type="entry name" value="Peptidase_S8/S53_subtilisin"/>
</dbReference>
<dbReference type="PROSITE" id="PS00137">
    <property type="entry name" value="SUBTILASE_HIS"/>
    <property type="match status" value="1"/>
</dbReference>
<dbReference type="InterPro" id="IPR054399">
    <property type="entry name" value="Fervidolysin-like_N_prodom"/>
</dbReference>
<dbReference type="AlphaFoldDB" id="A0A3M8CS39"/>
<dbReference type="InterPro" id="IPR036852">
    <property type="entry name" value="Peptidase_S8/S53_dom_sf"/>
</dbReference>
<evidence type="ECO:0000313" key="12">
    <source>
        <dbReference type="Proteomes" id="UP000281915"/>
    </source>
</evidence>
<dbReference type="Proteomes" id="UP000281915">
    <property type="component" value="Unassembled WGS sequence"/>
</dbReference>
<comment type="subcellular location">
    <subcellularLocation>
        <location evidence="1">Secreted</location>
    </subcellularLocation>
</comment>
<evidence type="ECO:0000256" key="3">
    <source>
        <dbReference type="ARBA" id="ARBA00022525"/>
    </source>
</evidence>
<keyword evidence="4 7" id="KW-0645">Protease</keyword>
<sequence>MEFWIGLLLFGGIMAIVLYRHWDRRQDAKWHAHVPNQLIVSFHDGVTPTQIEEIHKKAKCEMMDHDPELGIYKISSKRKMRRILKHYQGLAEIAFVEPNYLFQASAAPNDPYFSLYQYGPQRIAAPAAWDVTQGTPAVKIAVVDTGVQLDHPELQPKLVPGYDFVNNSPQPMDGNGHGTHVAGIAAAATNNSFGIAGVCPLASIMPIRSLDNTGSGELMNVVRGIVYAAQQGAQVINLSLGSPAASASLQSAIQYAWDRGAVIVAAAGNAGSALPSYPANYPNVIAVGSTNEREEKSAFSNYGRWVDVAAPGENILSTYPGSYYAYLSGTSMAAPHVSGIAALLASQGKTNAQIQRAIKTTSDPIPGTGTYWLYGRVNAAKAVQAT</sequence>
<dbReference type="InterPro" id="IPR034084">
    <property type="entry name" value="Thermitase-like_dom"/>
</dbReference>
<dbReference type="GO" id="GO:0005576">
    <property type="term" value="C:extracellular region"/>
    <property type="evidence" value="ECO:0007669"/>
    <property type="project" value="UniProtKB-SubCell"/>
</dbReference>
<dbReference type="PANTHER" id="PTHR43399:SF4">
    <property type="entry name" value="CELL WALL-ASSOCIATED PROTEASE"/>
    <property type="match status" value="1"/>
</dbReference>
<evidence type="ECO:0000259" key="9">
    <source>
        <dbReference type="Pfam" id="PF00082"/>
    </source>
</evidence>
<dbReference type="GO" id="GO:0004252">
    <property type="term" value="F:serine-type endopeptidase activity"/>
    <property type="evidence" value="ECO:0007669"/>
    <property type="project" value="UniProtKB-UniRule"/>
</dbReference>
<gene>
    <name evidence="11" type="ORF">EDM58_10900</name>
</gene>
<dbReference type="Pfam" id="PF22148">
    <property type="entry name" value="Fervidolysin_NPro-like"/>
    <property type="match status" value="1"/>
</dbReference>
<keyword evidence="5 7" id="KW-0378">Hydrolase</keyword>
<dbReference type="PRINTS" id="PR00723">
    <property type="entry name" value="SUBTILISIN"/>
</dbReference>
<dbReference type="PROSITE" id="PS00138">
    <property type="entry name" value="SUBTILASE_SER"/>
    <property type="match status" value="1"/>
</dbReference>
<feature type="active site" description="Charge relay system" evidence="7">
    <location>
        <position position="144"/>
    </location>
</feature>
<dbReference type="Pfam" id="PF00082">
    <property type="entry name" value="Peptidase_S8"/>
    <property type="match status" value="1"/>
</dbReference>
<dbReference type="InterPro" id="IPR023827">
    <property type="entry name" value="Peptidase_S8_Asp-AS"/>
</dbReference>
<evidence type="ECO:0000256" key="6">
    <source>
        <dbReference type="ARBA" id="ARBA00022825"/>
    </source>
</evidence>
<dbReference type="InterPro" id="IPR015500">
    <property type="entry name" value="Peptidase_S8_subtilisin-rel"/>
</dbReference>
<evidence type="ECO:0000313" key="11">
    <source>
        <dbReference type="EMBL" id="RNB78606.1"/>
    </source>
</evidence>
<feature type="active site" description="Charge relay system" evidence="7">
    <location>
        <position position="331"/>
    </location>
</feature>
<keyword evidence="3" id="KW-0964">Secreted</keyword>
<evidence type="ECO:0000256" key="4">
    <source>
        <dbReference type="ARBA" id="ARBA00022670"/>
    </source>
</evidence>
<protein>
    <submittedName>
        <fullName evidence="11">Peptidase S8</fullName>
    </submittedName>
</protein>
<dbReference type="InterPro" id="IPR023828">
    <property type="entry name" value="Peptidase_S8_Ser-AS"/>
</dbReference>
<feature type="domain" description="Peptidase S8/S53" evidence="9">
    <location>
        <begin position="137"/>
        <end position="362"/>
    </location>
</feature>
<dbReference type="PANTHER" id="PTHR43399">
    <property type="entry name" value="SUBTILISIN-RELATED"/>
    <property type="match status" value="1"/>
</dbReference>
<dbReference type="Gene3D" id="3.40.50.200">
    <property type="entry name" value="Peptidase S8/S53 domain"/>
    <property type="match status" value="1"/>
</dbReference>
<dbReference type="RefSeq" id="WP_122913361.1">
    <property type="nucleotide sequence ID" value="NZ_RHHT01000023.1"/>
</dbReference>
<accession>A0A3M8CS39</accession>
<keyword evidence="6 7" id="KW-0720">Serine protease</keyword>
<evidence type="ECO:0000256" key="8">
    <source>
        <dbReference type="RuleBase" id="RU003355"/>
    </source>
</evidence>
<comment type="caution">
    <text evidence="11">The sequence shown here is derived from an EMBL/GenBank/DDBJ whole genome shotgun (WGS) entry which is preliminary data.</text>
</comment>
<evidence type="ECO:0000256" key="5">
    <source>
        <dbReference type="ARBA" id="ARBA00022801"/>
    </source>
</evidence>
<dbReference type="PROSITE" id="PS00136">
    <property type="entry name" value="SUBTILASE_ASP"/>
    <property type="match status" value="1"/>
</dbReference>
<dbReference type="CDD" id="cd07484">
    <property type="entry name" value="Peptidases_S8_Thermitase_like"/>
    <property type="match status" value="1"/>
</dbReference>
<evidence type="ECO:0000256" key="1">
    <source>
        <dbReference type="ARBA" id="ARBA00004613"/>
    </source>
</evidence>
<evidence type="ECO:0000256" key="7">
    <source>
        <dbReference type="PROSITE-ProRule" id="PRU01240"/>
    </source>
</evidence>
<organism evidence="11 12">
    <name type="scientific">Brevibacillus panacihumi</name>
    <dbReference type="NCBI Taxonomy" id="497735"/>
    <lineage>
        <taxon>Bacteria</taxon>
        <taxon>Bacillati</taxon>
        <taxon>Bacillota</taxon>
        <taxon>Bacilli</taxon>
        <taxon>Bacillales</taxon>
        <taxon>Paenibacillaceae</taxon>
        <taxon>Brevibacillus</taxon>
    </lineage>
</organism>